<dbReference type="SUPFAM" id="SSF53822">
    <property type="entry name" value="Periplasmic binding protein-like I"/>
    <property type="match status" value="1"/>
</dbReference>
<feature type="transmembrane region" description="Helical" evidence="4">
    <location>
        <begin position="118"/>
        <end position="140"/>
    </location>
</feature>
<keyword evidence="4" id="KW-0812">Transmembrane</keyword>
<dbReference type="GO" id="GO:0003700">
    <property type="term" value="F:DNA-binding transcription factor activity"/>
    <property type="evidence" value="ECO:0007669"/>
    <property type="project" value="TreeGrafter"/>
</dbReference>
<accession>A0A455SJZ2</accession>
<keyword evidence="2" id="KW-0238">DNA-binding</keyword>
<evidence type="ECO:0000256" key="4">
    <source>
        <dbReference type="SAM" id="Phobius"/>
    </source>
</evidence>
<sequence>MQGSNTQRKLTIQDIARLAGVSKATVSRVLNHRPSVNSSLRERVLRTIHEYGFIPNATATGLASGHTRLLGVLAPPLTWPAIPEIMRGVAEYIEGSPYEIVLYSISFERNHSDVLDRILSMSMVSGLLAILPGGLGRYLYQRFHLGLPLVVIDDQKVPAQVPRVGIDNVNSAYTATRYLLELGHRRIAHIQGPLHYLCSQERYQGYCRALEEAGITPDPNLLLQGSFEVESGQRCAETLFSRPRNAWPTAIFSANDQMAYGVMDVAERLGVRIPEDVSLVGFDDNMLSAHLRPPLTTVHQPFSDMGFKAVELLLNMLDSQHSKQQEECSIHLQLPTQLCIRKSSGPPYYLSS</sequence>
<dbReference type="CDD" id="cd01392">
    <property type="entry name" value="HTH_LacI"/>
    <property type="match status" value="1"/>
</dbReference>
<dbReference type="PANTHER" id="PTHR30146:SF153">
    <property type="entry name" value="LACTOSE OPERON REPRESSOR"/>
    <property type="match status" value="1"/>
</dbReference>
<dbReference type="SMART" id="SM00354">
    <property type="entry name" value="HTH_LACI"/>
    <property type="match status" value="1"/>
</dbReference>
<dbReference type="PROSITE" id="PS00356">
    <property type="entry name" value="HTH_LACI_1"/>
    <property type="match status" value="1"/>
</dbReference>
<evidence type="ECO:0000256" key="2">
    <source>
        <dbReference type="ARBA" id="ARBA00023125"/>
    </source>
</evidence>
<organism evidence="6">
    <name type="scientific">Thermosporothrix sp. COM3</name>
    <dbReference type="NCBI Taxonomy" id="2490863"/>
    <lineage>
        <taxon>Bacteria</taxon>
        <taxon>Bacillati</taxon>
        <taxon>Chloroflexota</taxon>
        <taxon>Ktedonobacteria</taxon>
        <taxon>Ktedonobacterales</taxon>
        <taxon>Thermosporotrichaceae</taxon>
        <taxon>Thermosporothrix</taxon>
    </lineage>
</organism>
<proteinExistence type="predicted"/>
<dbReference type="EMBL" id="AP019376">
    <property type="protein sequence ID" value="BBH87631.1"/>
    <property type="molecule type" value="Genomic_DNA"/>
</dbReference>
<keyword evidence="4" id="KW-1133">Transmembrane helix</keyword>
<evidence type="ECO:0000259" key="5">
    <source>
        <dbReference type="PROSITE" id="PS50932"/>
    </source>
</evidence>
<gene>
    <name evidence="6" type="primary">lacI_4</name>
    <name evidence="6" type="ORF">KTC_23820</name>
</gene>
<dbReference type="PANTHER" id="PTHR30146">
    <property type="entry name" value="LACI-RELATED TRANSCRIPTIONAL REPRESSOR"/>
    <property type="match status" value="1"/>
</dbReference>
<dbReference type="InterPro" id="IPR000843">
    <property type="entry name" value="HTH_LacI"/>
</dbReference>
<dbReference type="CDD" id="cd06267">
    <property type="entry name" value="PBP1_LacI_sugar_binding-like"/>
    <property type="match status" value="1"/>
</dbReference>
<keyword evidence="3" id="KW-0804">Transcription</keyword>
<dbReference type="GO" id="GO:0000976">
    <property type="term" value="F:transcription cis-regulatory region binding"/>
    <property type="evidence" value="ECO:0007669"/>
    <property type="project" value="TreeGrafter"/>
</dbReference>
<evidence type="ECO:0000256" key="3">
    <source>
        <dbReference type="ARBA" id="ARBA00023163"/>
    </source>
</evidence>
<dbReference type="PROSITE" id="PS50932">
    <property type="entry name" value="HTH_LACI_2"/>
    <property type="match status" value="1"/>
</dbReference>
<dbReference type="PRINTS" id="PR00036">
    <property type="entry name" value="HTHLACI"/>
</dbReference>
<keyword evidence="4" id="KW-0472">Membrane</keyword>
<protein>
    <submittedName>
        <fullName evidence="6">LacI family transcriptional regulator</fullName>
    </submittedName>
</protein>
<dbReference type="Gene3D" id="1.10.260.40">
    <property type="entry name" value="lambda repressor-like DNA-binding domains"/>
    <property type="match status" value="1"/>
</dbReference>
<dbReference type="Pfam" id="PF13377">
    <property type="entry name" value="Peripla_BP_3"/>
    <property type="match status" value="1"/>
</dbReference>
<dbReference type="SUPFAM" id="SSF47413">
    <property type="entry name" value="lambda repressor-like DNA-binding domains"/>
    <property type="match status" value="1"/>
</dbReference>
<dbReference type="InterPro" id="IPR010982">
    <property type="entry name" value="Lambda_DNA-bd_dom_sf"/>
</dbReference>
<evidence type="ECO:0000313" key="6">
    <source>
        <dbReference type="EMBL" id="BBH87631.1"/>
    </source>
</evidence>
<feature type="domain" description="HTH lacI-type" evidence="5">
    <location>
        <begin position="10"/>
        <end position="64"/>
    </location>
</feature>
<evidence type="ECO:0000256" key="1">
    <source>
        <dbReference type="ARBA" id="ARBA00023015"/>
    </source>
</evidence>
<dbReference type="Gene3D" id="3.40.50.2300">
    <property type="match status" value="2"/>
</dbReference>
<keyword evidence="1" id="KW-0805">Transcription regulation</keyword>
<dbReference type="InterPro" id="IPR046335">
    <property type="entry name" value="LacI/GalR-like_sensor"/>
</dbReference>
<dbReference type="InterPro" id="IPR028082">
    <property type="entry name" value="Peripla_BP_I"/>
</dbReference>
<reference evidence="6" key="1">
    <citation type="submission" date="2018-12" db="EMBL/GenBank/DDBJ databases">
        <title>Novel natural products biosynthetic potential of the class Ktedonobacteria.</title>
        <authorList>
            <person name="Zheng Y."/>
            <person name="Saitou A."/>
            <person name="Wang C.M."/>
            <person name="Toyoda A."/>
            <person name="Minakuchi Y."/>
            <person name="Sekiguchi Y."/>
            <person name="Ueda K."/>
            <person name="Takano H."/>
            <person name="Sakai Y."/>
            <person name="Yokota A."/>
            <person name="Yabe S."/>
        </authorList>
    </citation>
    <scope>NUCLEOTIDE SEQUENCE</scope>
    <source>
        <strain evidence="6">COM3</strain>
    </source>
</reference>
<dbReference type="Pfam" id="PF00356">
    <property type="entry name" value="LacI"/>
    <property type="match status" value="1"/>
</dbReference>
<name>A0A455SJZ2_9CHLR</name>
<dbReference type="AlphaFoldDB" id="A0A455SJZ2"/>